<dbReference type="EMBL" id="QUBQ01000001">
    <property type="protein sequence ID" value="REK76230.1"/>
    <property type="molecule type" value="Genomic_DNA"/>
</dbReference>
<protein>
    <submittedName>
        <fullName evidence="2">Extracellular solute-binding protein</fullName>
    </submittedName>
</protein>
<dbReference type="Pfam" id="PF13416">
    <property type="entry name" value="SBP_bac_8"/>
    <property type="match status" value="1"/>
</dbReference>
<evidence type="ECO:0000256" key="1">
    <source>
        <dbReference type="SAM" id="Phobius"/>
    </source>
</evidence>
<sequence length="438" mass="49784">MSPRKYVPLIIGALLLTALLLLYFSRSMNWNWDRVSQSDGVEPIEPAGGQRIAQLSTDLYVNVSLPNSDYTRLVERTERFMMEYPHIRVEISNERNSAGRYEHLLAMSNHGTAPDVMLLDNGGIVPLAVKGLLKPVDSLMTGDVLSDQLPRLMEPLKWNGYLWGVPYRINPYMVAWSKELLAEAGLSEPPDRWEAFQALAEKIASASNDSVPEEERYLMNFNPDEFEQLLVWSSRLNGVQEKLINLHALPEQVQDSLVWLQSTGPVASIPSHRNSELNELIQAHRLLMLVLPWEQLNSLSQSARNKLNVEQEHIYYPWLNGASFVIGSGSRSEGEAMLWIQEMTSPYSSLKEFEEGGKLPVRPSLYDQMRLITKSGDAPPYWWLEALSAKAPQIDSVAPDPEWPKRWRDWSSTWKAAGMDTGRLTAFVQWMTAEESKK</sequence>
<name>A0A371PJ41_9BACL</name>
<reference evidence="2 3" key="1">
    <citation type="submission" date="2018-08" db="EMBL/GenBank/DDBJ databases">
        <title>Paenibacillus sp. M4BSY-1, whole genome shotgun sequence.</title>
        <authorList>
            <person name="Tuo L."/>
        </authorList>
    </citation>
    <scope>NUCLEOTIDE SEQUENCE [LARGE SCALE GENOMIC DNA]</scope>
    <source>
        <strain evidence="2 3">M4BSY-1</strain>
    </source>
</reference>
<dbReference type="OrthoDB" id="2585476at2"/>
<dbReference type="RefSeq" id="WP_116043024.1">
    <property type="nucleotide sequence ID" value="NZ_QUBQ01000001.1"/>
</dbReference>
<keyword evidence="1" id="KW-0812">Transmembrane</keyword>
<dbReference type="PANTHER" id="PTHR43649:SF12">
    <property type="entry name" value="DIACETYLCHITOBIOSE BINDING PROTEIN DASA"/>
    <property type="match status" value="1"/>
</dbReference>
<keyword evidence="3" id="KW-1185">Reference proteome</keyword>
<comment type="caution">
    <text evidence="2">The sequence shown here is derived from an EMBL/GenBank/DDBJ whole genome shotgun (WGS) entry which is preliminary data.</text>
</comment>
<dbReference type="Gene3D" id="3.40.190.10">
    <property type="entry name" value="Periplasmic binding protein-like II"/>
    <property type="match status" value="2"/>
</dbReference>
<dbReference type="SUPFAM" id="SSF53850">
    <property type="entry name" value="Periplasmic binding protein-like II"/>
    <property type="match status" value="1"/>
</dbReference>
<dbReference type="PANTHER" id="PTHR43649">
    <property type="entry name" value="ARABINOSE-BINDING PROTEIN-RELATED"/>
    <property type="match status" value="1"/>
</dbReference>
<dbReference type="Proteomes" id="UP000261905">
    <property type="component" value="Unassembled WGS sequence"/>
</dbReference>
<proteinExistence type="predicted"/>
<gene>
    <name evidence="2" type="ORF">DX130_04025</name>
</gene>
<feature type="transmembrane region" description="Helical" evidence="1">
    <location>
        <begin position="6"/>
        <end position="24"/>
    </location>
</feature>
<dbReference type="AlphaFoldDB" id="A0A371PJ41"/>
<evidence type="ECO:0000313" key="3">
    <source>
        <dbReference type="Proteomes" id="UP000261905"/>
    </source>
</evidence>
<dbReference type="InterPro" id="IPR050490">
    <property type="entry name" value="Bact_solute-bd_prot1"/>
</dbReference>
<dbReference type="InterPro" id="IPR006059">
    <property type="entry name" value="SBP"/>
</dbReference>
<keyword evidence="1" id="KW-1133">Transmembrane helix</keyword>
<evidence type="ECO:0000313" key="2">
    <source>
        <dbReference type="EMBL" id="REK76230.1"/>
    </source>
</evidence>
<accession>A0A371PJ41</accession>
<keyword evidence="1" id="KW-0472">Membrane</keyword>
<organism evidence="2 3">
    <name type="scientific">Paenibacillus paeoniae</name>
    <dbReference type="NCBI Taxonomy" id="2292705"/>
    <lineage>
        <taxon>Bacteria</taxon>
        <taxon>Bacillati</taxon>
        <taxon>Bacillota</taxon>
        <taxon>Bacilli</taxon>
        <taxon>Bacillales</taxon>
        <taxon>Paenibacillaceae</taxon>
        <taxon>Paenibacillus</taxon>
    </lineage>
</organism>